<name>A0ABY4SEL3_AQUTE</name>
<dbReference type="EMBL" id="CP097636">
    <property type="protein sequence ID" value="URI11767.1"/>
    <property type="molecule type" value="Genomic_DNA"/>
</dbReference>
<keyword evidence="3" id="KW-1185">Reference proteome</keyword>
<gene>
    <name evidence="2" type="ORF">MW290_22910</name>
</gene>
<sequence length="82" mass="8906">MSAVHPTVRRPAARPHPGMHTRAHARRLSQAIVPAAFPAPEDDELIGAVPWLTVYADEDEDGSADELLMETPAPRQQQESAA</sequence>
<reference evidence="2" key="1">
    <citation type="submission" date="2022-05" db="EMBL/GenBank/DDBJ databases">
        <title>An RpoN-dependent PEP-CTERM gene is involved in floc formation of an Aquincola tertiaricarbonis strain.</title>
        <authorList>
            <person name="Qiu D."/>
            <person name="Xia M."/>
        </authorList>
    </citation>
    <scope>NUCLEOTIDE SEQUENCE</scope>
    <source>
        <strain evidence="2">RN12</strain>
    </source>
</reference>
<protein>
    <submittedName>
        <fullName evidence="2">Uncharacterized protein</fullName>
    </submittedName>
</protein>
<evidence type="ECO:0000313" key="3">
    <source>
        <dbReference type="Proteomes" id="UP001056201"/>
    </source>
</evidence>
<evidence type="ECO:0000256" key="1">
    <source>
        <dbReference type="SAM" id="MobiDB-lite"/>
    </source>
</evidence>
<dbReference type="RefSeq" id="WP_250199957.1">
    <property type="nucleotide sequence ID" value="NZ_CP097636.1"/>
</dbReference>
<dbReference type="Proteomes" id="UP001056201">
    <property type="component" value="Chromosome 2"/>
</dbReference>
<feature type="region of interest" description="Disordered" evidence="1">
    <location>
        <begin position="60"/>
        <end position="82"/>
    </location>
</feature>
<accession>A0ABY4SEL3</accession>
<organism evidence="2 3">
    <name type="scientific">Aquincola tertiaricarbonis</name>
    <dbReference type="NCBI Taxonomy" id="391953"/>
    <lineage>
        <taxon>Bacteria</taxon>
        <taxon>Pseudomonadati</taxon>
        <taxon>Pseudomonadota</taxon>
        <taxon>Betaproteobacteria</taxon>
        <taxon>Burkholderiales</taxon>
        <taxon>Sphaerotilaceae</taxon>
        <taxon>Aquincola</taxon>
    </lineage>
</organism>
<feature type="region of interest" description="Disordered" evidence="1">
    <location>
        <begin position="1"/>
        <end position="24"/>
    </location>
</feature>
<feature type="compositionally biased region" description="Basic residues" evidence="1">
    <location>
        <begin position="7"/>
        <end position="24"/>
    </location>
</feature>
<proteinExistence type="predicted"/>
<evidence type="ECO:0000313" key="2">
    <source>
        <dbReference type="EMBL" id="URI11767.1"/>
    </source>
</evidence>